<evidence type="ECO:0000256" key="11">
    <source>
        <dbReference type="ARBA" id="ARBA00049047"/>
    </source>
</evidence>
<comment type="similarity">
    <text evidence="3">Belongs to the TrpB family.</text>
</comment>
<dbReference type="InterPro" id="IPR036052">
    <property type="entry name" value="TrpB-like_PALP_sf"/>
</dbReference>
<dbReference type="PANTHER" id="PTHR48077:SF6">
    <property type="entry name" value="TRYPTOPHAN SYNTHASE"/>
    <property type="match status" value="1"/>
</dbReference>
<dbReference type="InterPro" id="IPR001926">
    <property type="entry name" value="TrpB-like_PALP"/>
</dbReference>
<evidence type="ECO:0000256" key="5">
    <source>
        <dbReference type="ARBA" id="ARBA00012043"/>
    </source>
</evidence>
<evidence type="ECO:0000313" key="14">
    <source>
        <dbReference type="Proteomes" id="UP000785613"/>
    </source>
</evidence>
<keyword evidence="14" id="KW-1185">Reference proteome</keyword>
<keyword evidence="8" id="KW-0663">Pyridoxal phosphate</keyword>
<evidence type="ECO:0000256" key="3">
    <source>
        <dbReference type="ARBA" id="ARBA00009982"/>
    </source>
</evidence>
<evidence type="ECO:0000259" key="12">
    <source>
        <dbReference type="Pfam" id="PF00291"/>
    </source>
</evidence>
<evidence type="ECO:0000256" key="8">
    <source>
        <dbReference type="ARBA" id="ARBA00022898"/>
    </source>
</evidence>
<keyword evidence="6" id="KW-0028">Amino-acid biosynthesis</keyword>
<comment type="cofactor">
    <cofactor evidence="1">
        <name>pyridoxal 5'-phosphate</name>
        <dbReference type="ChEBI" id="CHEBI:597326"/>
    </cofactor>
</comment>
<comment type="subunit">
    <text evidence="4">Tetramer of two alpha and two beta chains.</text>
</comment>
<keyword evidence="10" id="KW-0456">Lyase</keyword>
<dbReference type="SUPFAM" id="SSF53686">
    <property type="entry name" value="Tryptophan synthase beta subunit-like PLP-dependent enzymes"/>
    <property type="match status" value="1"/>
</dbReference>
<evidence type="ECO:0000256" key="7">
    <source>
        <dbReference type="ARBA" id="ARBA00022822"/>
    </source>
</evidence>
<keyword evidence="9" id="KW-0057">Aromatic amino acid biosynthesis</keyword>
<dbReference type="EC" id="4.2.1.20" evidence="5"/>
<protein>
    <recommendedName>
        <fullName evidence="5">tryptophan synthase</fullName>
        <ecNumber evidence="5">4.2.1.20</ecNumber>
    </recommendedName>
</protein>
<accession>A0ABX0LN91</accession>
<proteinExistence type="inferred from homology"/>
<evidence type="ECO:0000256" key="9">
    <source>
        <dbReference type="ARBA" id="ARBA00023141"/>
    </source>
</evidence>
<dbReference type="NCBIfam" id="NF009057">
    <property type="entry name" value="PRK12391.1"/>
    <property type="match status" value="1"/>
</dbReference>
<comment type="pathway">
    <text evidence="2">Amino-acid biosynthesis; L-tryptophan biosynthesis; L-tryptophan from chorismate: step 5/5.</text>
</comment>
<comment type="caution">
    <text evidence="13">The sequence shown here is derived from an EMBL/GenBank/DDBJ whole genome shotgun (WGS) entry which is preliminary data.</text>
</comment>
<sequence length="440" mass="48087">MVFIADKGKVMSVKQCLEYRLTEEQLPAQWYNFLLDLPKALPPVEDVHVPPSAEIMARIRPAELLRQNAPSEQWVDIPAPVRQRLLQVGRPTPLRRALALEAALQTRARIYIKREDTLVTGSFKVGTALAQAYYAREEGRDCLISETGAGQWGMSLALASQMFGLKCKIFMARCSMEQKRYREHYMRLLGTEVAPSPSRATAIGRRLLEQRPDHPGTMGTAISEAIEAALATPGSAYLSGSNVNHVHLHQTLLGQETRAQLALAGEQGPDQMIACVSGGSNLCGFMLPFLRDKKEGRTISFLGAESTAAPRLTQGTYEYCSSDPAGYTPRVLAYSMGPDFIPLPVHAGGLRQHNSSPLVSLLKKEGVLDAVAIEEHEAFEAGRLLLRTEGFLVAPESAHAMAAAIRAAARAREEDREPCIVVLGSGSGMLDLEGYRQVLL</sequence>
<name>A0ABX0LN91_9BURK</name>
<feature type="domain" description="Tryptophan synthase beta chain-like PALP" evidence="12">
    <location>
        <begin position="87"/>
        <end position="422"/>
    </location>
</feature>
<evidence type="ECO:0000256" key="10">
    <source>
        <dbReference type="ARBA" id="ARBA00023239"/>
    </source>
</evidence>
<dbReference type="PIRSF" id="PIRSF001413">
    <property type="entry name" value="Trp_syn_beta"/>
    <property type="match status" value="1"/>
</dbReference>
<organism evidence="13 14">
    <name type="scientific">Massilia rubra</name>
    <dbReference type="NCBI Taxonomy" id="2607910"/>
    <lineage>
        <taxon>Bacteria</taxon>
        <taxon>Pseudomonadati</taxon>
        <taxon>Pseudomonadota</taxon>
        <taxon>Betaproteobacteria</taxon>
        <taxon>Burkholderiales</taxon>
        <taxon>Oxalobacteraceae</taxon>
        <taxon>Telluria group</taxon>
        <taxon>Massilia</taxon>
    </lineage>
</organism>
<reference evidence="13 14" key="1">
    <citation type="submission" date="2019-09" db="EMBL/GenBank/DDBJ databases">
        <title>Taxonomy of Antarctic Massilia spp.: description of Massilia rubra sp. nov., Massilia aquatica sp. nov., Massilia mucilaginosa sp. nov., Massilia frigida sp. nov. isolated from streams, lakes and regoliths.</title>
        <authorList>
            <person name="Holochova P."/>
            <person name="Sedlacek I."/>
            <person name="Kralova S."/>
            <person name="Maslanova I."/>
            <person name="Busse H.-J."/>
            <person name="Stankova E."/>
            <person name="Vrbovska V."/>
            <person name="Kovarovic V."/>
            <person name="Bartak M."/>
            <person name="Svec P."/>
            <person name="Pantucek R."/>
        </authorList>
    </citation>
    <scope>NUCLEOTIDE SEQUENCE [LARGE SCALE GENOMIC DNA]</scope>
    <source>
        <strain evidence="13 14">CCM 8692</strain>
    </source>
</reference>
<dbReference type="Pfam" id="PF00291">
    <property type="entry name" value="PALP"/>
    <property type="match status" value="1"/>
</dbReference>
<keyword evidence="7" id="KW-0822">Tryptophan biosynthesis</keyword>
<evidence type="ECO:0000313" key="13">
    <source>
        <dbReference type="EMBL" id="NHZ33367.1"/>
    </source>
</evidence>
<evidence type="ECO:0000256" key="2">
    <source>
        <dbReference type="ARBA" id="ARBA00004733"/>
    </source>
</evidence>
<dbReference type="EMBL" id="VUYU01000004">
    <property type="protein sequence ID" value="NHZ33367.1"/>
    <property type="molecule type" value="Genomic_DNA"/>
</dbReference>
<evidence type="ECO:0000256" key="4">
    <source>
        <dbReference type="ARBA" id="ARBA00011270"/>
    </source>
</evidence>
<dbReference type="Proteomes" id="UP000785613">
    <property type="component" value="Unassembled WGS sequence"/>
</dbReference>
<comment type="catalytic activity">
    <reaction evidence="11">
        <text>(1S,2R)-1-C-(indol-3-yl)glycerol 3-phosphate + L-serine = D-glyceraldehyde 3-phosphate + L-tryptophan + H2O</text>
        <dbReference type="Rhea" id="RHEA:10532"/>
        <dbReference type="ChEBI" id="CHEBI:15377"/>
        <dbReference type="ChEBI" id="CHEBI:33384"/>
        <dbReference type="ChEBI" id="CHEBI:57912"/>
        <dbReference type="ChEBI" id="CHEBI:58866"/>
        <dbReference type="ChEBI" id="CHEBI:59776"/>
        <dbReference type="EC" id="4.2.1.20"/>
    </reaction>
</comment>
<evidence type="ECO:0000256" key="1">
    <source>
        <dbReference type="ARBA" id="ARBA00001933"/>
    </source>
</evidence>
<dbReference type="InterPro" id="IPR023026">
    <property type="entry name" value="Trp_synth_beta/beta-like"/>
</dbReference>
<dbReference type="Gene3D" id="3.40.50.1100">
    <property type="match status" value="2"/>
</dbReference>
<evidence type="ECO:0000256" key="6">
    <source>
        <dbReference type="ARBA" id="ARBA00022605"/>
    </source>
</evidence>
<dbReference type="PANTHER" id="PTHR48077">
    <property type="entry name" value="TRYPTOPHAN SYNTHASE-RELATED"/>
    <property type="match status" value="1"/>
</dbReference>
<gene>
    <name evidence="13" type="ORF">F0185_07155</name>
</gene>